<keyword evidence="2" id="KW-1185">Reference proteome</keyword>
<dbReference type="AlphaFoldDB" id="A0A9D4JIT1"/>
<evidence type="ECO:0000313" key="1">
    <source>
        <dbReference type="EMBL" id="KAH3813545.1"/>
    </source>
</evidence>
<reference evidence="1" key="2">
    <citation type="submission" date="2020-11" db="EMBL/GenBank/DDBJ databases">
        <authorList>
            <person name="McCartney M.A."/>
            <person name="Auch B."/>
            <person name="Kono T."/>
            <person name="Mallez S."/>
            <person name="Becker A."/>
            <person name="Gohl D.M."/>
            <person name="Silverstein K.A.T."/>
            <person name="Koren S."/>
            <person name="Bechman K.B."/>
            <person name="Herman A."/>
            <person name="Abrahante J.E."/>
            <person name="Garbe J."/>
        </authorList>
    </citation>
    <scope>NUCLEOTIDE SEQUENCE</scope>
    <source>
        <strain evidence="1">Duluth1</strain>
        <tissue evidence="1">Whole animal</tissue>
    </source>
</reference>
<reference evidence="1" key="1">
    <citation type="journal article" date="2019" name="bioRxiv">
        <title>The Genome of the Zebra Mussel, Dreissena polymorpha: A Resource for Invasive Species Research.</title>
        <authorList>
            <person name="McCartney M.A."/>
            <person name="Auch B."/>
            <person name="Kono T."/>
            <person name="Mallez S."/>
            <person name="Zhang Y."/>
            <person name="Obille A."/>
            <person name="Becker A."/>
            <person name="Abrahante J.E."/>
            <person name="Garbe J."/>
            <person name="Badalamenti J.P."/>
            <person name="Herman A."/>
            <person name="Mangelson H."/>
            <person name="Liachko I."/>
            <person name="Sullivan S."/>
            <person name="Sone E.D."/>
            <person name="Koren S."/>
            <person name="Silverstein K.A.T."/>
            <person name="Beckman K.B."/>
            <person name="Gohl D.M."/>
        </authorList>
    </citation>
    <scope>NUCLEOTIDE SEQUENCE</scope>
    <source>
        <strain evidence="1">Duluth1</strain>
        <tissue evidence="1">Whole animal</tissue>
    </source>
</reference>
<proteinExistence type="predicted"/>
<accession>A0A9D4JIT1</accession>
<protein>
    <submittedName>
        <fullName evidence="1">Uncharacterized protein</fullName>
    </submittedName>
</protein>
<organism evidence="1 2">
    <name type="scientific">Dreissena polymorpha</name>
    <name type="common">Zebra mussel</name>
    <name type="synonym">Mytilus polymorpha</name>
    <dbReference type="NCBI Taxonomy" id="45954"/>
    <lineage>
        <taxon>Eukaryota</taxon>
        <taxon>Metazoa</taxon>
        <taxon>Spiralia</taxon>
        <taxon>Lophotrochozoa</taxon>
        <taxon>Mollusca</taxon>
        <taxon>Bivalvia</taxon>
        <taxon>Autobranchia</taxon>
        <taxon>Heteroconchia</taxon>
        <taxon>Euheterodonta</taxon>
        <taxon>Imparidentia</taxon>
        <taxon>Neoheterodontei</taxon>
        <taxon>Myida</taxon>
        <taxon>Dreissenoidea</taxon>
        <taxon>Dreissenidae</taxon>
        <taxon>Dreissena</taxon>
    </lineage>
</organism>
<sequence length="54" mass="5801">MNITLESMVTQEGSQRIYGMMDEPAGCHLNKNLTAIEKSSNGLIMNTAITLTGA</sequence>
<dbReference type="Proteomes" id="UP000828390">
    <property type="component" value="Unassembled WGS sequence"/>
</dbReference>
<evidence type="ECO:0000313" key="2">
    <source>
        <dbReference type="Proteomes" id="UP000828390"/>
    </source>
</evidence>
<comment type="caution">
    <text evidence="1">The sequence shown here is derived from an EMBL/GenBank/DDBJ whole genome shotgun (WGS) entry which is preliminary data.</text>
</comment>
<gene>
    <name evidence="1" type="ORF">DPMN_142006</name>
</gene>
<name>A0A9D4JIT1_DREPO</name>
<dbReference type="EMBL" id="JAIWYP010000006">
    <property type="protein sequence ID" value="KAH3813545.1"/>
    <property type="molecule type" value="Genomic_DNA"/>
</dbReference>